<evidence type="ECO:0000313" key="5">
    <source>
        <dbReference type="Proteomes" id="UP001191082"/>
    </source>
</evidence>
<proteinExistence type="predicted"/>
<evidence type="ECO:0000313" key="4">
    <source>
        <dbReference type="EMBL" id="TMV11876.1"/>
    </source>
</evidence>
<dbReference type="RefSeq" id="WP_138864936.1">
    <property type="nucleotide sequence ID" value="NZ_VCPC01000003.1"/>
</dbReference>
<keyword evidence="5" id="KW-1185">Reference proteome</keyword>
<organism evidence="4 5">
    <name type="scientific">Arenibacterium halophilum</name>
    <dbReference type="NCBI Taxonomy" id="2583821"/>
    <lineage>
        <taxon>Bacteria</taxon>
        <taxon>Pseudomonadati</taxon>
        <taxon>Pseudomonadota</taxon>
        <taxon>Alphaproteobacteria</taxon>
        <taxon>Rhodobacterales</taxon>
        <taxon>Paracoccaceae</taxon>
        <taxon>Arenibacterium</taxon>
    </lineage>
</organism>
<dbReference type="PANTHER" id="PTHR43333:SF1">
    <property type="entry name" value="D-ISOMER SPECIFIC 2-HYDROXYACID DEHYDROGENASE NAD-BINDING DOMAIN-CONTAINING PROTEIN"/>
    <property type="match status" value="1"/>
</dbReference>
<evidence type="ECO:0000256" key="1">
    <source>
        <dbReference type="ARBA" id="ARBA00023002"/>
    </source>
</evidence>
<dbReference type="SUPFAM" id="SSF51735">
    <property type="entry name" value="NAD(P)-binding Rossmann-fold domains"/>
    <property type="match status" value="1"/>
</dbReference>
<feature type="domain" description="D-isomer specific 2-hydroxyacid dehydrogenase NAD-binding" evidence="3">
    <location>
        <begin position="124"/>
        <end position="275"/>
    </location>
</feature>
<comment type="caution">
    <text evidence="4">The sequence shown here is derived from an EMBL/GenBank/DDBJ whole genome shotgun (WGS) entry which is preliminary data.</text>
</comment>
<dbReference type="Gene3D" id="3.40.50.720">
    <property type="entry name" value="NAD(P)-binding Rossmann-like Domain"/>
    <property type="match status" value="2"/>
</dbReference>
<accession>A0ABY2X8V4</accession>
<dbReference type="Pfam" id="PF02826">
    <property type="entry name" value="2-Hacid_dh_C"/>
    <property type="match status" value="1"/>
</dbReference>
<dbReference type="InterPro" id="IPR006140">
    <property type="entry name" value="D-isomer_DH_NAD-bd"/>
</dbReference>
<sequence length="310" mass="33972">MTVNILFAAKEERWPTYEPHLRRALDDKGLDYDLRRDFAPDEVDYMVYAPNSDVQDFTPYTRLKAVLNLWAGVEGITRNDTLTVPLARMVDDGLTQGMIEWVTGHVLRHHLGMDAYIVNPDQEWNLIVPPLAQDRSVAILGLGALGRACAETLVGLGFKVSGWSRSPKEIAGVTCHHGENGLTETLAEAEILVLLLPDTPATENTLNAETLAALPRGAVILNPGRGPLIDDNALIDALNSGQIGHATLDTFRIEPLPADHSYWAHPRVTVTPHCASETRPASASRIIAENIARGESGQPFLYLVDRDSGY</sequence>
<evidence type="ECO:0000259" key="3">
    <source>
        <dbReference type="Pfam" id="PF02826"/>
    </source>
</evidence>
<keyword evidence="1" id="KW-0560">Oxidoreductase</keyword>
<keyword evidence="2" id="KW-0520">NAD</keyword>
<gene>
    <name evidence="4" type="ORF">FGK64_16600</name>
</gene>
<dbReference type="InterPro" id="IPR029753">
    <property type="entry name" value="D-isomer_DH_CS"/>
</dbReference>
<dbReference type="CDD" id="cd12164">
    <property type="entry name" value="GDH_like_2"/>
    <property type="match status" value="1"/>
</dbReference>
<dbReference type="PROSITE" id="PS00671">
    <property type="entry name" value="D_2_HYDROXYACID_DH_3"/>
    <property type="match status" value="1"/>
</dbReference>
<dbReference type="Proteomes" id="UP001191082">
    <property type="component" value="Unassembled WGS sequence"/>
</dbReference>
<dbReference type="EMBL" id="VCPC01000003">
    <property type="protein sequence ID" value="TMV11876.1"/>
    <property type="molecule type" value="Genomic_DNA"/>
</dbReference>
<dbReference type="InterPro" id="IPR036291">
    <property type="entry name" value="NAD(P)-bd_dom_sf"/>
</dbReference>
<evidence type="ECO:0000256" key="2">
    <source>
        <dbReference type="ARBA" id="ARBA00023027"/>
    </source>
</evidence>
<name>A0ABY2X8V4_9RHOB</name>
<protein>
    <submittedName>
        <fullName evidence="4">Glyoxylate/hydroxypyruvate reductase A</fullName>
    </submittedName>
</protein>
<dbReference type="PANTHER" id="PTHR43333">
    <property type="entry name" value="2-HACID_DH_C DOMAIN-CONTAINING PROTEIN"/>
    <property type="match status" value="1"/>
</dbReference>
<reference evidence="4 5" key="1">
    <citation type="submission" date="2019-05" db="EMBL/GenBank/DDBJ databases">
        <title>Marivita sp. nov. isolated from sea sediment.</title>
        <authorList>
            <person name="Kim W."/>
        </authorList>
    </citation>
    <scope>NUCLEOTIDE SEQUENCE [LARGE SCALE GENOMIC DNA]</scope>
    <source>
        <strain evidence="4 5">CAU 1492</strain>
    </source>
</reference>